<name>A0A835QR05_VANPL</name>
<dbReference type="AlphaFoldDB" id="A0A835QR05"/>
<evidence type="ECO:0000313" key="8">
    <source>
        <dbReference type="EMBL" id="KAG0473072.1"/>
    </source>
</evidence>
<evidence type="ECO:0000259" key="7">
    <source>
        <dbReference type="PROSITE" id="PS50089"/>
    </source>
</evidence>
<feature type="coiled-coil region" evidence="5">
    <location>
        <begin position="188"/>
        <end position="222"/>
    </location>
</feature>
<protein>
    <recommendedName>
        <fullName evidence="7">RING-type domain-containing protein</fullName>
    </recommendedName>
</protein>
<evidence type="ECO:0000256" key="1">
    <source>
        <dbReference type="ARBA" id="ARBA00022723"/>
    </source>
</evidence>
<dbReference type="GO" id="GO:0004842">
    <property type="term" value="F:ubiquitin-protein transferase activity"/>
    <property type="evidence" value="ECO:0007669"/>
    <property type="project" value="TreeGrafter"/>
</dbReference>
<dbReference type="Gene3D" id="3.30.40.10">
    <property type="entry name" value="Zinc/RING finger domain, C3HC4 (zinc finger)"/>
    <property type="match status" value="1"/>
</dbReference>
<evidence type="ECO:0000256" key="2">
    <source>
        <dbReference type="ARBA" id="ARBA00022771"/>
    </source>
</evidence>
<dbReference type="InterPro" id="IPR013083">
    <property type="entry name" value="Znf_RING/FYVE/PHD"/>
</dbReference>
<comment type="caution">
    <text evidence="9">The sequence shown here is derived from an EMBL/GenBank/DDBJ whole genome shotgun (WGS) entry which is preliminary data.</text>
</comment>
<dbReference type="Proteomes" id="UP000639772">
    <property type="component" value="Chromosome 7"/>
</dbReference>
<gene>
    <name evidence="9" type="ORF">HPP92_014466</name>
    <name evidence="8" type="ORF">HPP92_014929</name>
</gene>
<dbReference type="PANTHER" id="PTHR42647">
    <property type="entry name" value="SBP (S-RIBONUCLEASE BINDING PROTEIN) FAMILY PROTEIN"/>
    <property type="match status" value="1"/>
</dbReference>
<evidence type="ECO:0000256" key="5">
    <source>
        <dbReference type="SAM" id="Coils"/>
    </source>
</evidence>
<keyword evidence="1" id="KW-0479">Metal-binding</keyword>
<evidence type="ECO:0000256" key="4">
    <source>
        <dbReference type="PROSITE-ProRule" id="PRU00175"/>
    </source>
</evidence>
<dbReference type="PROSITE" id="PS50089">
    <property type="entry name" value="ZF_RING_2"/>
    <property type="match status" value="1"/>
</dbReference>
<dbReference type="Pfam" id="PF13920">
    <property type="entry name" value="zf-C3HC4_3"/>
    <property type="match status" value="1"/>
</dbReference>
<dbReference type="PIRSF" id="PIRSF036836">
    <property type="entry name" value="RNase_bind_SBP1"/>
    <property type="match status" value="1"/>
</dbReference>
<evidence type="ECO:0000313" key="11">
    <source>
        <dbReference type="Proteomes" id="UP000639772"/>
    </source>
</evidence>
<dbReference type="EMBL" id="JADCNM010000007">
    <property type="protein sequence ID" value="KAG0474780.1"/>
    <property type="molecule type" value="Genomic_DNA"/>
</dbReference>
<evidence type="ECO:0000313" key="10">
    <source>
        <dbReference type="Proteomes" id="UP000636800"/>
    </source>
</evidence>
<evidence type="ECO:0000313" key="9">
    <source>
        <dbReference type="EMBL" id="KAG0474780.1"/>
    </source>
</evidence>
<sequence length="328" mass="36066">MAVQAQYPANVFLLNRAEPERNGKDADFPPAFLLEQSPLFFPATAGNVKPRKRGRDAVSPAMGLPMAVAPLPPRPPRQQQQMGIFSLQSQAMQPPLMTGVVQFSSQTPPVVSTGLCLALDEKNESQQPDSLSTFFSESLGAQMNQQNDEIEQFLLVQGEHLRRSLVEWRLRHFRTLVIAAEEYTSKKLRQKEEEIQLAARRSAELEERLDCLRKESMALQVKAIAEQSTAAKLHAKLQQVTAEAAAIPSSEDRCGESPAEDAESAYVDPERTPPSERACRSCHRRPATVVLIPCRHLCLCTACDTASAGDGCPVCGFARSGSLHVFLS</sequence>
<keyword evidence="2 4" id="KW-0863">Zinc-finger</keyword>
<reference evidence="10 11" key="1">
    <citation type="journal article" date="2020" name="Nat. Food">
        <title>A phased Vanilla planifolia genome enables genetic improvement of flavour and production.</title>
        <authorList>
            <person name="Hasing T."/>
            <person name="Tang H."/>
            <person name="Brym M."/>
            <person name="Khazi F."/>
            <person name="Huang T."/>
            <person name="Chambers A.H."/>
        </authorList>
    </citation>
    <scope>NUCLEOTIDE SEQUENCE [LARGE SCALE GENOMIC DNA]</scope>
    <source>
        <tissue evidence="9">Leaf</tissue>
    </source>
</reference>
<organism evidence="9 11">
    <name type="scientific">Vanilla planifolia</name>
    <name type="common">Vanilla</name>
    <dbReference type="NCBI Taxonomy" id="51239"/>
    <lineage>
        <taxon>Eukaryota</taxon>
        <taxon>Viridiplantae</taxon>
        <taxon>Streptophyta</taxon>
        <taxon>Embryophyta</taxon>
        <taxon>Tracheophyta</taxon>
        <taxon>Spermatophyta</taxon>
        <taxon>Magnoliopsida</taxon>
        <taxon>Liliopsida</taxon>
        <taxon>Asparagales</taxon>
        <taxon>Orchidaceae</taxon>
        <taxon>Vanilloideae</taxon>
        <taxon>Vanilleae</taxon>
        <taxon>Vanilla</taxon>
    </lineage>
</organism>
<dbReference type="Proteomes" id="UP000636800">
    <property type="component" value="Chromosome 7"/>
</dbReference>
<dbReference type="EMBL" id="JADCNL010000007">
    <property type="protein sequence ID" value="KAG0473072.1"/>
    <property type="molecule type" value="Genomic_DNA"/>
</dbReference>
<proteinExistence type="predicted"/>
<feature type="domain" description="RING-type" evidence="7">
    <location>
        <begin position="279"/>
        <end position="315"/>
    </location>
</feature>
<dbReference type="InterPro" id="IPR001841">
    <property type="entry name" value="Znf_RING"/>
</dbReference>
<keyword evidence="5" id="KW-0175">Coiled coil</keyword>
<feature type="region of interest" description="Disordered" evidence="6">
    <location>
        <begin position="248"/>
        <end position="278"/>
    </location>
</feature>
<dbReference type="CDD" id="cd16649">
    <property type="entry name" value="mRING-HC-C3HC5_CGRF1-like"/>
    <property type="match status" value="1"/>
</dbReference>
<evidence type="ECO:0000256" key="3">
    <source>
        <dbReference type="ARBA" id="ARBA00022833"/>
    </source>
</evidence>
<dbReference type="OrthoDB" id="1711136at2759"/>
<evidence type="ECO:0000256" key="6">
    <source>
        <dbReference type="SAM" id="MobiDB-lite"/>
    </source>
</evidence>
<feature type="compositionally biased region" description="Basic and acidic residues" evidence="6">
    <location>
        <begin position="268"/>
        <end position="278"/>
    </location>
</feature>
<accession>A0A835QR05</accession>
<keyword evidence="10" id="KW-1185">Reference proteome</keyword>
<dbReference type="PANTHER" id="PTHR42647:SF5">
    <property type="entry name" value="SBP (S-RIBONUCLEASE BINDING PROTEIN) FAMILY PROTEIN"/>
    <property type="match status" value="1"/>
</dbReference>
<dbReference type="GO" id="GO:0008270">
    <property type="term" value="F:zinc ion binding"/>
    <property type="evidence" value="ECO:0007669"/>
    <property type="project" value="UniProtKB-KW"/>
</dbReference>
<keyword evidence="3" id="KW-0862">Zinc</keyword>